<sequence length="314" mass="33800">MAAFNSSLVTPRDFDDDEDFQHEYFSRTYKPLSNLPTPPPSSRNSASCSPVLGLDDDIDVDSDLLGPAVHLANLHPPSASISAPSVSLVQAMITRAELPLETIALAVCILDSLDSKFSRKWRVTLPLAAPNLLLSKRHTITSAAHSLITHIDSVSPEIIILTALVIAFKFTDDCHEPTQYYASVWGKGLWTCDQINTTERCIMDHLGYRILPLCDRDIIEDAMEDMQRAGTMALREREVMQKRGGASASAAAATAAAAAAAAASEAAKMDVCHTRSVSVPVRPGLGDAVFGLGFQLTPVESPADEIMELGMTPP</sequence>
<comment type="caution">
    <text evidence="1">The sequence shown here is derived from an EMBL/GenBank/DDBJ whole genome shotgun (WGS) entry which is preliminary data.</text>
</comment>
<reference evidence="1 2" key="1">
    <citation type="submission" date="2015-09" db="EMBL/GenBank/DDBJ databases">
        <title>Host preference determinants of Valsa canker pathogens revealed by comparative genomics.</title>
        <authorList>
            <person name="Yin Z."/>
            <person name="Huang L."/>
        </authorList>
    </citation>
    <scope>NUCLEOTIDE SEQUENCE [LARGE SCALE GENOMIC DNA]</scope>
    <source>
        <strain evidence="1 2">SXYLt</strain>
    </source>
</reference>
<protein>
    <recommendedName>
        <fullName evidence="3">Cyclin N-terminal domain-containing protein</fullName>
    </recommendedName>
</protein>
<dbReference type="InterPro" id="IPR036915">
    <property type="entry name" value="Cyclin-like_sf"/>
</dbReference>
<evidence type="ECO:0000313" key="1">
    <source>
        <dbReference type="EMBL" id="ROW16699.1"/>
    </source>
</evidence>
<dbReference type="SUPFAM" id="SSF47954">
    <property type="entry name" value="Cyclin-like"/>
    <property type="match status" value="1"/>
</dbReference>
<dbReference type="AlphaFoldDB" id="A0A423XJW5"/>
<dbReference type="Proteomes" id="UP000285146">
    <property type="component" value="Unassembled WGS sequence"/>
</dbReference>
<dbReference type="OrthoDB" id="3877279at2759"/>
<accession>A0A423XJW5</accession>
<dbReference type="EMBL" id="LKEB01000004">
    <property type="protein sequence ID" value="ROW16699.1"/>
    <property type="molecule type" value="Genomic_DNA"/>
</dbReference>
<evidence type="ECO:0000313" key="2">
    <source>
        <dbReference type="Proteomes" id="UP000285146"/>
    </source>
</evidence>
<organism evidence="1 2">
    <name type="scientific">Cytospora leucostoma</name>
    <dbReference type="NCBI Taxonomy" id="1230097"/>
    <lineage>
        <taxon>Eukaryota</taxon>
        <taxon>Fungi</taxon>
        <taxon>Dikarya</taxon>
        <taxon>Ascomycota</taxon>
        <taxon>Pezizomycotina</taxon>
        <taxon>Sordariomycetes</taxon>
        <taxon>Sordariomycetidae</taxon>
        <taxon>Diaporthales</taxon>
        <taxon>Cytosporaceae</taxon>
        <taxon>Cytospora</taxon>
    </lineage>
</organism>
<evidence type="ECO:0008006" key="3">
    <source>
        <dbReference type="Google" id="ProtNLM"/>
    </source>
</evidence>
<dbReference type="Gene3D" id="1.10.472.10">
    <property type="entry name" value="Cyclin-like"/>
    <property type="match status" value="1"/>
</dbReference>
<name>A0A423XJW5_9PEZI</name>
<proteinExistence type="predicted"/>
<gene>
    <name evidence="1" type="ORF">VPNG_01689</name>
</gene>
<dbReference type="InParanoid" id="A0A423XJW5"/>
<keyword evidence="2" id="KW-1185">Reference proteome</keyword>